<sequence length="224" mass="23850">MSFKKKMFFLVGLITLSVAVAGCGGSANESIGTGKTDEIAKNVIAATETANTDAETVNTPDPAQEQAPSIAPLITKAGGLGDTKEVIEQVRGADENDSEAGISSYQNNTVLVMYSEDDVTKKNTANNVTLSFEATDSKHRTAEEALNEYSSVIPSDAVKVKEYKADEGRDVIQYESKILSDRLKGFYDFAGILDSELKPGTFIVILKHDDSGVFSVVVAAGNNP</sequence>
<accession>A0A5J5GA92</accession>
<dbReference type="PROSITE" id="PS51257">
    <property type="entry name" value="PROKAR_LIPOPROTEIN"/>
    <property type="match status" value="1"/>
</dbReference>
<reference evidence="2 3" key="1">
    <citation type="submission" date="2019-09" db="EMBL/GenBank/DDBJ databases">
        <title>Bacillus ochoae sp. nov., Paenibacillus whitsoniae sp. nov., Paenibacillus spiritus sp. nov. Isolated from the Mars Exploration Rover during spacecraft assembly.</title>
        <authorList>
            <person name="Seuylemezian A."/>
            <person name="Vaishampayan P."/>
        </authorList>
    </citation>
    <scope>NUCLEOTIDE SEQUENCE [LARGE SCALE GENOMIC DNA]</scope>
    <source>
        <strain evidence="2 3">MER_111</strain>
    </source>
</reference>
<keyword evidence="3" id="KW-1185">Reference proteome</keyword>
<protein>
    <recommendedName>
        <fullName evidence="4">Lipoprotein</fullName>
    </recommendedName>
</protein>
<dbReference type="OrthoDB" id="2612782at2"/>
<feature type="signal peptide" evidence="1">
    <location>
        <begin position="1"/>
        <end position="21"/>
    </location>
</feature>
<evidence type="ECO:0000313" key="3">
    <source>
        <dbReference type="Proteomes" id="UP000367750"/>
    </source>
</evidence>
<organism evidence="2 3">
    <name type="scientific">Paenibacillus spiritus</name>
    <dbReference type="NCBI Taxonomy" id="2496557"/>
    <lineage>
        <taxon>Bacteria</taxon>
        <taxon>Bacillati</taxon>
        <taxon>Bacillota</taxon>
        <taxon>Bacilli</taxon>
        <taxon>Bacillales</taxon>
        <taxon>Paenibacillaceae</taxon>
        <taxon>Paenibacillus</taxon>
    </lineage>
</organism>
<dbReference type="AlphaFoldDB" id="A0A5J5GA92"/>
<proteinExistence type="predicted"/>
<dbReference type="Proteomes" id="UP000367750">
    <property type="component" value="Unassembled WGS sequence"/>
</dbReference>
<evidence type="ECO:0008006" key="4">
    <source>
        <dbReference type="Google" id="ProtNLM"/>
    </source>
</evidence>
<keyword evidence="1" id="KW-0732">Signal</keyword>
<dbReference type="EMBL" id="VYKK01000011">
    <property type="protein sequence ID" value="KAA9005015.1"/>
    <property type="molecule type" value="Genomic_DNA"/>
</dbReference>
<feature type="chain" id="PRO_5039152348" description="Lipoprotein" evidence="1">
    <location>
        <begin position="22"/>
        <end position="224"/>
    </location>
</feature>
<evidence type="ECO:0000256" key="1">
    <source>
        <dbReference type="SAM" id="SignalP"/>
    </source>
</evidence>
<dbReference type="RefSeq" id="WP_150457913.1">
    <property type="nucleotide sequence ID" value="NZ_VYKK01000011.1"/>
</dbReference>
<evidence type="ECO:0000313" key="2">
    <source>
        <dbReference type="EMBL" id="KAA9005015.1"/>
    </source>
</evidence>
<comment type="caution">
    <text evidence="2">The sequence shown here is derived from an EMBL/GenBank/DDBJ whole genome shotgun (WGS) entry which is preliminary data.</text>
</comment>
<gene>
    <name evidence="2" type="ORF">F4V43_08970</name>
</gene>
<name>A0A5J5GA92_9BACL</name>